<protein>
    <submittedName>
        <fullName evidence="1">Uncharacterized protein</fullName>
    </submittedName>
</protein>
<name>A0A1L7WQE4_9HELO</name>
<organism evidence="1 2">
    <name type="scientific">Phialocephala subalpina</name>
    <dbReference type="NCBI Taxonomy" id="576137"/>
    <lineage>
        <taxon>Eukaryota</taxon>
        <taxon>Fungi</taxon>
        <taxon>Dikarya</taxon>
        <taxon>Ascomycota</taxon>
        <taxon>Pezizomycotina</taxon>
        <taxon>Leotiomycetes</taxon>
        <taxon>Helotiales</taxon>
        <taxon>Mollisiaceae</taxon>
        <taxon>Phialocephala</taxon>
        <taxon>Phialocephala fortinii species complex</taxon>
    </lineage>
</organism>
<dbReference type="SUPFAM" id="SSF47113">
    <property type="entry name" value="Histone-fold"/>
    <property type="match status" value="1"/>
</dbReference>
<dbReference type="Gene3D" id="1.10.20.10">
    <property type="entry name" value="Histone, subunit A"/>
    <property type="match status" value="1"/>
</dbReference>
<reference evidence="1 2" key="1">
    <citation type="submission" date="2016-03" db="EMBL/GenBank/DDBJ databases">
        <authorList>
            <person name="Ploux O."/>
        </authorList>
    </citation>
    <scope>NUCLEOTIDE SEQUENCE [LARGE SCALE GENOMIC DNA]</scope>
    <source>
        <strain evidence="1 2">UAMH 11012</strain>
    </source>
</reference>
<sequence>MTTKPQVYAQFTVTSGCLCYGALHNIWHGATSPIQQFPTSVARHAGGTVKAQILQFNVTAKNGTWNAFQLVAKGTGRVCAWFVCYSNVDPEVEIDKILRVSGSPYEYDSGSQFNNENTAAEAVFVINRYDWGYYDNRGKEELGIDDEVNIENFDTQVFGEGAGLVDFGIAKTEVLQWQKKERHEIDTQPGGIWMFIPGGEYMFGRFGFDELRVAARSFIFFTTYTDFTNTTFVGLDNTLRIFETDEERFQHRLREGYNFEGFGTLDQMMNIFGNSTVLPAESEYLGPYDSYEYLVQTTDFEAILDGIRLMPQRVEMKLNRFVDPWKEKCYACLNEIIMGYLEHFIAPVSSCDTVAAAAASLFPKQNEDRGADRYMYSFMMEPHLNLIPGFDDRGVEGRIKSFLTPRCGDDSLVKDDKFIAGIRACIAYLLSEVLELASNHSLDSRRSAIVPEDVRLAVFNDVELRGLFKYSRVFWKGNNQTSQVAGFSYTTEPARAAE</sequence>
<dbReference type="GO" id="GO:0046982">
    <property type="term" value="F:protein heterodimerization activity"/>
    <property type="evidence" value="ECO:0007669"/>
    <property type="project" value="InterPro"/>
</dbReference>
<accession>A0A1L7WQE4</accession>
<dbReference type="OrthoDB" id="3535423at2759"/>
<keyword evidence="2" id="KW-1185">Reference proteome</keyword>
<gene>
    <name evidence="1" type="ORF">PAC_04879</name>
</gene>
<dbReference type="EMBL" id="FJOG01000005">
    <property type="protein sequence ID" value="CZR54994.1"/>
    <property type="molecule type" value="Genomic_DNA"/>
</dbReference>
<dbReference type="PROSITE" id="PS51257">
    <property type="entry name" value="PROKAR_LIPOPROTEIN"/>
    <property type="match status" value="1"/>
</dbReference>
<evidence type="ECO:0000313" key="2">
    <source>
        <dbReference type="Proteomes" id="UP000184330"/>
    </source>
</evidence>
<evidence type="ECO:0000313" key="1">
    <source>
        <dbReference type="EMBL" id="CZR54994.1"/>
    </source>
</evidence>
<proteinExistence type="predicted"/>
<dbReference type="Proteomes" id="UP000184330">
    <property type="component" value="Unassembled WGS sequence"/>
</dbReference>
<dbReference type="AlphaFoldDB" id="A0A1L7WQE4"/>
<dbReference type="InterPro" id="IPR009072">
    <property type="entry name" value="Histone-fold"/>
</dbReference>